<feature type="signal peptide" evidence="1">
    <location>
        <begin position="1"/>
        <end position="20"/>
    </location>
</feature>
<evidence type="ECO:0000313" key="3">
    <source>
        <dbReference type="Proteomes" id="UP000240739"/>
    </source>
</evidence>
<proteinExistence type="predicted"/>
<feature type="chain" id="PRO_5038334632" evidence="1">
    <location>
        <begin position="21"/>
        <end position="283"/>
    </location>
</feature>
<reference evidence="2 3" key="1">
    <citation type="submission" date="2018-03" db="EMBL/GenBank/DDBJ databases">
        <title>Aquarubrobacter algicola gen. nov., sp. nov., a novel actinobacterium isolated from shallow eutrophic lake during the end of cyanobacterial harmful algal blooms.</title>
        <authorList>
            <person name="Chun S.J."/>
        </authorList>
    </citation>
    <scope>NUCLEOTIDE SEQUENCE [LARGE SCALE GENOMIC DNA]</scope>
    <source>
        <strain evidence="2 3">Seoho-28</strain>
    </source>
</reference>
<keyword evidence="3" id="KW-1185">Reference proteome</keyword>
<dbReference type="AlphaFoldDB" id="A0A2T4UDB6"/>
<protein>
    <submittedName>
        <fullName evidence="2">Uncharacterized protein</fullName>
    </submittedName>
</protein>
<comment type="caution">
    <text evidence="2">The sequence shown here is derived from an EMBL/GenBank/DDBJ whole genome shotgun (WGS) entry which is preliminary data.</text>
</comment>
<evidence type="ECO:0000256" key="1">
    <source>
        <dbReference type="SAM" id="SignalP"/>
    </source>
</evidence>
<dbReference type="RefSeq" id="WP_107570537.1">
    <property type="nucleotide sequence ID" value="NZ_PYYB01000003.1"/>
</dbReference>
<accession>A0A2T4UDB6</accession>
<dbReference type="EMBL" id="PYYB01000003">
    <property type="protein sequence ID" value="PTL55494.1"/>
    <property type="molecule type" value="Genomic_DNA"/>
</dbReference>
<dbReference type="Proteomes" id="UP000240739">
    <property type="component" value="Unassembled WGS sequence"/>
</dbReference>
<organism evidence="2 3">
    <name type="scientific">Paraconexibacter algicola</name>
    <dbReference type="NCBI Taxonomy" id="2133960"/>
    <lineage>
        <taxon>Bacteria</taxon>
        <taxon>Bacillati</taxon>
        <taxon>Actinomycetota</taxon>
        <taxon>Thermoleophilia</taxon>
        <taxon>Solirubrobacterales</taxon>
        <taxon>Paraconexibacteraceae</taxon>
        <taxon>Paraconexibacter</taxon>
    </lineage>
</organism>
<gene>
    <name evidence="2" type="ORF">C7Y72_17740</name>
</gene>
<keyword evidence="1" id="KW-0732">Signal</keyword>
<sequence length="283" mass="27963">MTARTARTIALAALASTAVAAPVASAAAAEPQERALGVPVADVGKIVAQLGSTIGGIVGGTIPGVGAIITETTNSVGGLISGTTLAVSESVDATIGQVLNDSGLGGIIGPDTPGGGAKGGLLPTDALNNLLKTLGIPTVAGTGAGQAVAPDGTVVADAQAPTARFTVLSKLRDVQKDGKLRLQVTTDEPGVVAFSSTLRPGVARAAAARSGTRAVAHSRRVIHIPTVTLGFRQAGTLKVTVQLAKTAQRTLGNAKDARISVGIVAADSARNQVSGRVKQTVGR</sequence>
<evidence type="ECO:0000313" key="2">
    <source>
        <dbReference type="EMBL" id="PTL55494.1"/>
    </source>
</evidence>
<name>A0A2T4UDB6_9ACTN</name>